<proteinExistence type="predicted"/>
<evidence type="ECO:0000256" key="2">
    <source>
        <dbReference type="SAM" id="Phobius"/>
    </source>
</evidence>
<dbReference type="Pfam" id="PF14325">
    <property type="entry name" value="DUF4383"/>
    <property type="match status" value="1"/>
</dbReference>
<name>A0ABS3XTS5_9ACTN</name>
<sequence length="257" mass="27625">MLEGEAERLSRPEEAPVAASPTRTFRHRRILPRGRRVLDEHMPVHHKLSRVYRVGAGLVGVILTAFGALGLTNNIGFFDIGGDRVGGLNTNGALSVLSVVVGLLLFLGMVRGGNFASSLNITFGVLFLLSGFVNLALLETRFNVLAFELQNVLFSFAVGLLLLVFGMYGRVGSALPHDNPYWQQRHPGEVEGARRARDLREQRTRARLRGEELRRRASLYGGTESAHGGESGRGGPSGAAGAGAGGDDPGEQQRDDG</sequence>
<dbReference type="Proteomes" id="UP000721954">
    <property type="component" value="Unassembled WGS sequence"/>
</dbReference>
<organism evidence="3 4">
    <name type="scientific">Streptomyces smyrnaeus</name>
    <dbReference type="NCBI Taxonomy" id="1387713"/>
    <lineage>
        <taxon>Bacteria</taxon>
        <taxon>Bacillati</taxon>
        <taxon>Actinomycetota</taxon>
        <taxon>Actinomycetes</taxon>
        <taxon>Kitasatosporales</taxon>
        <taxon>Streptomycetaceae</taxon>
        <taxon>Streptomyces</taxon>
    </lineage>
</organism>
<feature type="region of interest" description="Disordered" evidence="1">
    <location>
        <begin position="1"/>
        <end position="21"/>
    </location>
</feature>
<keyword evidence="2" id="KW-0472">Membrane</keyword>
<dbReference type="EMBL" id="JAFFZM010000005">
    <property type="protein sequence ID" value="MBO8198794.1"/>
    <property type="molecule type" value="Genomic_DNA"/>
</dbReference>
<feature type="compositionally biased region" description="Basic and acidic residues" evidence="1">
    <location>
        <begin position="1"/>
        <end position="14"/>
    </location>
</feature>
<evidence type="ECO:0000256" key="1">
    <source>
        <dbReference type="SAM" id="MobiDB-lite"/>
    </source>
</evidence>
<gene>
    <name evidence="3" type="ORF">JW613_10820</name>
</gene>
<keyword evidence="2" id="KW-0812">Transmembrane</keyword>
<feature type="compositionally biased region" description="Basic and acidic residues" evidence="1">
    <location>
        <begin position="186"/>
        <end position="215"/>
    </location>
</feature>
<protein>
    <submittedName>
        <fullName evidence="3">DUF4383 domain-containing protein</fullName>
    </submittedName>
</protein>
<keyword evidence="4" id="KW-1185">Reference proteome</keyword>
<feature type="transmembrane region" description="Helical" evidence="2">
    <location>
        <begin position="51"/>
        <end position="72"/>
    </location>
</feature>
<feature type="region of interest" description="Disordered" evidence="1">
    <location>
        <begin position="178"/>
        <end position="257"/>
    </location>
</feature>
<feature type="transmembrane region" description="Helical" evidence="2">
    <location>
        <begin position="149"/>
        <end position="168"/>
    </location>
</feature>
<comment type="caution">
    <text evidence="3">The sequence shown here is derived from an EMBL/GenBank/DDBJ whole genome shotgun (WGS) entry which is preliminary data.</text>
</comment>
<feature type="compositionally biased region" description="Gly residues" evidence="1">
    <location>
        <begin position="229"/>
        <end position="247"/>
    </location>
</feature>
<accession>A0ABS3XTS5</accession>
<evidence type="ECO:0000313" key="4">
    <source>
        <dbReference type="Proteomes" id="UP000721954"/>
    </source>
</evidence>
<evidence type="ECO:0000313" key="3">
    <source>
        <dbReference type="EMBL" id="MBO8198794.1"/>
    </source>
</evidence>
<reference evidence="3 4" key="1">
    <citation type="submission" date="2021-02" db="EMBL/GenBank/DDBJ databases">
        <title>Streptomyces spirodelae sp. nov., isolated from duckweed.</title>
        <authorList>
            <person name="Saimee Y."/>
            <person name="Duangmal K."/>
        </authorList>
    </citation>
    <scope>NUCLEOTIDE SEQUENCE [LARGE SCALE GENOMIC DNA]</scope>
    <source>
        <strain evidence="3 4">DSM 42105</strain>
    </source>
</reference>
<feature type="transmembrane region" description="Helical" evidence="2">
    <location>
        <begin position="92"/>
        <end position="110"/>
    </location>
</feature>
<keyword evidence="2" id="KW-1133">Transmembrane helix</keyword>
<feature type="transmembrane region" description="Helical" evidence="2">
    <location>
        <begin position="117"/>
        <end position="137"/>
    </location>
</feature>